<dbReference type="RefSeq" id="WP_179692707.1">
    <property type="nucleotide sequence ID" value="NZ_JACCAT010000001.1"/>
</dbReference>
<evidence type="ECO:0000313" key="1">
    <source>
        <dbReference type="EMBL" id="NYH08185.1"/>
    </source>
</evidence>
<name>A0A7Y9VTB7_9PSED</name>
<organism evidence="1 2">
    <name type="scientific">Pseudomonas moraviensis</name>
    <dbReference type="NCBI Taxonomy" id="321662"/>
    <lineage>
        <taxon>Bacteria</taxon>
        <taxon>Pseudomonadati</taxon>
        <taxon>Pseudomonadota</taxon>
        <taxon>Gammaproteobacteria</taxon>
        <taxon>Pseudomonadales</taxon>
        <taxon>Pseudomonadaceae</taxon>
        <taxon>Pseudomonas</taxon>
    </lineage>
</organism>
<evidence type="ECO:0008006" key="3">
    <source>
        <dbReference type="Google" id="ProtNLM"/>
    </source>
</evidence>
<comment type="caution">
    <text evidence="1">The sequence shown here is derived from an EMBL/GenBank/DDBJ whole genome shotgun (WGS) entry which is preliminary data.</text>
</comment>
<protein>
    <recommendedName>
        <fullName evidence="3">DUF2971 domain-containing protein</fullName>
    </recommendedName>
</protein>
<proteinExistence type="predicted"/>
<dbReference type="EMBL" id="JACCAT010000001">
    <property type="protein sequence ID" value="NYH08185.1"/>
    <property type="molecule type" value="Genomic_DNA"/>
</dbReference>
<dbReference type="InterPro" id="IPR021352">
    <property type="entry name" value="DUF2971"/>
</dbReference>
<reference evidence="1 2" key="1">
    <citation type="submission" date="2020-07" db="EMBL/GenBank/DDBJ databases">
        <title>Exploring microbial biodiversity for novel pathways involved in the catabolism of aromatic compounds derived from lignin.</title>
        <authorList>
            <person name="Elkins J."/>
        </authorList>
    </citation>
    <scope>NUCLEOTIDE SEQUENCE [LARGE SCALE GENOMIC DNA]</scope>
    <source>
        <strain evidence="1 2">VanB</strain>
    </source>
</reference>
<dbReference type="Pfam" id="PF11185">
    <property type="entry name" value="DUF2971"/>
    <property type="match status" value="1"/>
</dbReference>
<dbReference type="AlphaFoldDB" id="A0A7Y9VTB7"/>
<sequence length="251" mass="28884">MPRFHPTVEESLREFPKAIAGLVFDNQKIRADKFTSKARILTILAVKMRDNGCSREQVIEALTIEQKGIDSDIETSLRNLISEEHIGKLRVLCLTAEFDNQVMWGNYADNHRGCVLAFQHIKSLDTPLLEARKVSYSRDRPVVGKGLDFLLYGDTPELRKKSSHAIYYTKHEEWSYEREWRAMVTAKTGLADQFSDYLFYPEELESVTLGARTSADTERAVCALISTKYRATTLYKIKEHNGRLERHIVPR</sequence>
<accession>A0A7Y9VTB7</accession>
<gene>
    <name evidence="1" type="ORF">GGI52_001228</name>
</gene>
<dbReference type="Proteomes" id="UP000553035">
    <property type="component" value="Unassembled WGS sequence"/>
</dbReference>
<evidence type="ECO:0000313" key="2">
    <source>
        <dbReference type="Proteomes" id="UP000553035"/>
    </source>
</evidence>